<feature type="signal peptide" evidence="3">
    <location>
        <begin position="1"/>
        <end position="26"/>
    </location>
</feature>
<dbReference type="EMBL" id="JAUJLE010000035">
    <property type="protein sequence ID" value="KAK1000984.1"/>
    <property type="molecule type" value="Genomic_DNA"/>
</dbReference>
<feature type="chain" id="PRO_5042962287" description="Mid2 domain-containing protein" evidence="3">
    <location>
        <begin position="27"/>
        <end position="278"/>
    </location>
</feature>
<evidence type="ECO:0000256" key="1">
    <source>
        <dbReference type="SAM" id="MobiDB-lite"/>
    </source>
</evidence>
<protein>
    <recommendedName>
        <fullName evidence="6">Mid2 domain-containing protein</fullName>
    </recommendedName>
</protein>
<feature type="compositionally biased region" description="Polar residues" evidence="1">
    <location>
        <begin position="219"/>
        <end position="231"/>
    </location>
</feature>
<organism evidence="4 5">
    <name type="scientific">Friedmanniomyces endolithicus</name>
    <dbReference type="NCBI Taxonomy" id="329885"/>
    <lineage>
        <taxon>Eukaryota</taxon>
        <taxon>Fungi</taxon>
        <taxon>Dikarya</taxon>
        <taxon>Ascomycota</taxon>
        <taxon>Pezizomycotina</taxon>
        <taxon>Dothideomycetes</taxon>
        <taxon>Dothideomycetidae</taxon>
        <taxon>Mycosphaerellales</taxon>
        <taxon>Teratosphaeriaceae</taxon>
        <taxon>Friedmanniomyces</taxon>
    </lineage>
</organism>
<keyword evidence="2" id="KW-1133">Transmembrane helix</keyword>
<sequence>MAKPRTMLSSATLFTTLLHILTLTNAQTCYFTDGSAAVDDTPCLDTIPAGRASPCCSKLDICLTNGYCLNTGTTFNRGSCTDQTWNSADCTHQCTQKKYSGIWPCAGGTFSCQLGNCTETFSIPSGGLTINDATLRALNVSYSALAGTAATATSTVTVTPSSALATSTVTVAPSSTALTGDYVSRGTAAGIGAGIGVPLLCALVAVSAMLVVEKRRQKNVQSTDESATRSGGQDLPESFSPQSRRGDGRGEAYHEMAPAKPQEMDNQQRLFELANGPR</sequence>
<feature type="compositionally biased region" description="Basic and acidic residues" evidence="1">
    <location>
        <begin position="244"/>
        <end position="254"/>
    </location>
</feature>
<keyword evidence="2" id="KW-0472">Membrane</keyword>
<dbReference type="Proteomes" id="UP001175353">
    <property type="component" value="Unassembled WGS sequence"/>
</dbReference>
<feature type="transmembrane region" description="Helical" evidence="2">
    <location>
        <begin position="188"/>
        <end position="212"/>
    </location>
</feature>
<accession>A0AAN6KTV9</accession>
<dbReference type="AlphaFoldDB" id="A0AAN6KTV9"/>
<evidence type="ECO:0008006" key="6">
    <source>
        <dbReference type="Google" id="ProtNLM"/>
    </source>
</evidence>
<comment type="caution">
    <text evidence="4">The sequence shown here is derived from an EMBL/GenBank/DDBJ whole genome shotgun (WGS) entry which is preliminary data.</text>
</comment>
<reference evidence="4" key="1">
    <citation type="submission" date="2023-06" db="EMBL/GenBank/DDBJ databases">
        <title>Black Yeasts Isolated from many extreme environments.</title>
        <authorList>
            <person name="Coleine C."/>
            <person name="Stajich J.E."/>
            <person name="Selbmann L."/>
        </authorList>
    </citation>
    <scope>NUCLEOTIDE SEQUENCE</scope>
    <source>
        <strain evidence="4">CCFEE 5200</strain>
    </source>
</reference>
<keyword evidence="5" id="KW-1185">Reference proteome</keyword>
<name>A0AAN6KTV9_9PEZI</name>
<feature type="region of interest" description="Disordered" evidence="1">
    <location>
        <begin position="216"/>
        <end position="278"/>
    </location>
</feature>
<keyword evidence="2" id="KW-0812">Transmembrane</keyword>
<evidence type="ECO:0000313" key="4">
    <source>
        <dbReference type="EMBL" id="KAK1000984.1"/>
    </source>
</evidence>
<keyword evidence="3" id="KW-0732">Signal</keyword>
<proteinExistence type="predicted"/>
<gene>
    <name evidence="4" type="ORF">LTR91_005555</name>
</gene>
<evidence type="ECO:0000256" key="2">
    <source>
        <dbReference type="SAM" id="Phobius"/>
    </source>
</evidence>
<evidence type="ECO:0000313" key="5">
    <source>
        <dbReference type="Proteomes" id="UP001175353"/>
    </source>
</evidence>
<evidence type="ECO:0000256" key="3">
    <source>
        <dbReference type="SAM" id="SignalP"/>
    </source>
</evidence>